<protein>
    <submittedName>
        <fullName evidence="3">GDP-6-deoxy-D-mannose reductase</fullName>
        <ecNumber evidence="3">1.1.1.281</ecNumber>
    </submittedName>
</protein>
<dbReference type="GO" id="GO:0033705">
    <property type="term" value="F:GDP-4-dehydro-6-deoxy-D-mannose reductase activity"/>
    <property type="evidence" value="ECO:0007669"/>
    <property type="project" value="UniProtKB-EC"/>
</dbReference>
<comment type="similarity">
    <text evidence="1">Belongs to the NAD(P)-dependent epimerase/dehydratase family.</text>
</comment>
<keyword evidence="4" id="KW-1185">Reference proteome</keyword>
<dbReference type="Proteomes" id="UP000317835">
    <property type="component" value="Chromosome"/>
</dbReference>
<dbReference type="RefSeq" id="WP_145271103.1">
    <property type="nucleotide sequence ID" value="NZ_CP036426.1"/>
</dbReference>
<reference evidence="3 4" key="1">
    <citation type="submission" date="2019-02" db="EMBL/GenBank/DDBJ databases">
        <title>Deep-cultivation of Planctomycetes and their phenomic and genomic characterization uncovers novel biology.</title>
        <authorList>
            <person name="Wiegand S."/>
            <person name="Jogler M."/>
            <person name="Boedeker C."/>
            <person name="Pinto D."/>
            <person name="Vollmers J."/>
            <person name="Rivas-Marin E."/>
            <person name="Kohn T."/>
            <person name="Peeters S.H."/>
            <person name="Heuer A."/>
            <person name="Rast P."/>
            <person name="Oberbeckmann S."/>
            <person name="Bunk B."/>
            <person name="Jeske O."/>
            <person name="Meyerdierks A."/>
            <person name="Storesund J.E."/>
            <person name="Kallscheuer N."/>
            <person name="Luecker S."/>
            <person name="Lage O.M."/>
            <person name="Pohl T."/>
            <person name="Merkel B.J."/>
            <person name="Hornburger P."/>
            <person name="Mueller R.-W."/>
            <person name="Bruemmer F."/>
            <person name="Labrenz M."/>
            <person name="Spormann A.M."/>
            <person name="Op den Camp H."/>
            <person name="Overmann J."/>
            <person name="Amann R."/>
            <person name="Jetten M.S.M."/>
            <person name="Mascher T."/>
            <person name="Medema M.H."/>
            <person name="Devos D.P."/>
            <person name="Kaster A.-K."/>
            <person name="Ovreas L."/>
            <person name="Rohde M."/>
            <person name="Galperin M.Y."/>
            <person name="Jogler C."/>
        </authorList>
    </citation>
    <scope>NUCLEOTIDE SEQUENCE [LARGE SCALE GENOMIC DNA]</scope>
    <source>
        <strain evidence="3 4">ElP</strain>
    </source>
</reference>
<dbReference type="PANTHER" id="PTHR43000">
    <property type="entry name" value="DTDP-D-GLUCOSE 4,6-DEHYDRATASE-RELATED"/>
    <property type="match status" value="1"/>
</dbReference>
<dbReference type="EMBL" id="CP036426">
    <property type="protein sequence ID" value="QDV35472.1"/>
    <property type="molecule type" value="Genomic_DNA"/>
</dbReference>
<dbReference type="AlphaFoldDB" id="A0A518H3S8"/>
<proteinExistence type="inferred from homology"/>
<dbReference type="Pfam" id="PF01370">
    <property type="entry name" value="Epimerase"/>
    <property type="match status" value="1"/>
</dbReference>
<dbReference type="EC" id="1.1.1.281" evidence="3"/>
<dbReference type="KEGG" id="tpla:ElP_33750"/>
<evidence type="ECO:0000256" key="1">
    <source>
        <dbReference type="ARBA" id="ARBA00007637"/>
    </source>
</evidence>
<gene>
    <name evidence="3" type="primary">rmd_2</name>
    <name evidence="3" type="ORF">ElP_33750</name>
</gene>
<feature type="domain" description="NAD-dependent epimerase/dehydratase" evidence="2">
    <location>
        <begin position="3"/>
        <end position="232"/>
    </location>
</feature>
<sequence length="305" mass="32382">MRALVTGATGFVGSHLVEHLLDRGHAVAVVRRPGGDPRLLRPLLHRVVAIDGDLGGIAASRDAIDAFRPDTTFHLAWSGVAGPGRDDASQVEGNVSGTLELLRVAATAGCGTFVGLGSQAEFGPRTGAIGEDAPADPTTWYGIAKACTHLMARRLADDLGVRFAWIRLFSAYGPGDHGGALIPTLIRSLLDGGRPSLTAGEQRWDFLYITDAAEALRLVAESPDGAGPFNLGSGRVHRIADVAAAVRDLIDPSLPLGLGERPYGPRPIMHLQADVGRLREAAGWEPRTSLDEGLRRTIQWHRRAA</sequence>
<evidence type="ECO:0000313" key="4">
    <source>
        <dbReference type="Proteomes" id="UP000317835"/>
    </source>
</evidence>
<keyword evidence="3" id="KW-0560">Oxidoreductase</keyword>
<dbReference type="InterPro" id="IPR036291">
    <property type="entry name" value="NAD(P)-bd_dom_sf"/>
</dbReference>
<evidence type="ECO:0000313" key="3">
    <source>
        <dbReference type="EMBL" id="QDV35472.1"/>
    </source>
</evidence>
<dbReference type="OrthoDB" id="258549at2"/>
<dbReference type="Gene3D" id="3.40.50.720">
    <property type="entry name" value="NAD(P)-binding Rossmann-like Domain"/>
    <property type="match status" value="1"/>
</dbReference>
<evidence type="ECO:0000259" key="2">
    <source>
        <dbReference type="Pfam" id="PF01370"/>
    </source>
</evidence>
<dbReference type="SUPFAM" id="SSF51735">
    <property type="entry name" value="NAD(P)-binding Rossmann-fold domains"/>
    <property type="match status" value="1"/>
</dbReference>
<name>A0A518H3S8_9BACT</name>
<dbReference type="InterPro" id="IPR001509">
    <property type="entry name" value="Epimerase_deHydtase"/>
</dbReference>
<organism evidence="3 4">
    <name type="scientific">Tautonia plasticadhaerens</name>
    <dbReference type="NCBI Taxonomy" id="2527974"/>
    <lineage>
        <taxon>Bacteria</taxon>
        <taxon>Pseudomonadati</taxon>
        <taxon>Planctomycetota</taxon>
        <taxon>Planctomycetia</taxon>
        <taxon>Isosphaerales</taxon>
        <taxon>Isosphaeraceae</taxon>
        <taxon>Tautonia</taxon>
    </lineage>
</organism>
<accession>A0A518H3S8</accession>